<evidence type="ECO:0000313" key="2">
    <source>
        <dbReference type="EMBL" id="KKB80397.1"/>
    </source>
</evidence>
<dbReference type="PATRIC" id="fig|361041.3.peg.1038"/>
<accession>A0A0F5LFM9</accession>
<reference evidence="2 3" key="1">
    <citation type="submission" date="2015-03" db="EMBL/GenBank/DDBJ databases">
        <authorList>
            <person name="Hassan Y.I."/>
            <person name="Lepp D."/>
            <person name="Zhou T."/>
        </authorList>
    </citation>
    <scope>NUCLEOTIDE SEQUENCE [LARGE SCALE GENOMIC DNA]</scope>
    <source>
        <strain evidence="2 3">GH2-10</strain>
    </source>
</reference>
<dbReference type="AlphaFoldDB" id="A0A0F5LFM9"/>
<protein>
    <submittedName>
        <fullName evidence="2">Uncharacterized protein</fullName>
    </submittedName>
</protein>
<proteinExistence type="predicted"/>
<dbReference type="EMBL" id="LAJG01000014">
    <property type="protein sequence ID" value="KKB80397.1"/>
    <property type="molecule type" value="Genomic_DNA"/>
</dbReference>
<keyword evidence="1" id="KW-0175">Coiled coil</keyword>
<evidence type="ECO:0000256" key="1">
    <source>
        <dbReference type="SAM" id="Coils"/>
    </source>
</evidence>
<feature type="coiled-coil region" evidence="1">
    <location>
        <begin position="5"/>
        <end position="32"/>
    </location>
</feature>
<dbReference type="OrthoDB" id="9877708at2"/>
<dbReference type="RefSeq" id="WP_046142460.1">
    <property type="nucleotide sequence ID" value="NZ_LAJG01000014.1"/>
</dbReference>
<keyword evidence="3" id="KW-1185">Reference proteome</keyword>
<evidence type="ECO:0000313" key="3">
    <source>
        <dbReference type="Proteomes" id="UP000033514"/>
    </source>
</evidence>
<comment type="caution">
    <text evidence="2">The sequence shown here is derived from an EMBL/GenBank/DDBJ whole genome shotgun (WGS) entry which is preliminary data.</text>
</comment>
<dbReference type="Proteomes" id="UP000033514">
    <property type="component" value="Unassembled WGS sequence"/>
</dbReference>
<gene>
    <name evidence="2" type="ORF">VW35_08460</name>
</gene>
<organism evidence="2 3">
    <name type="scientific">Devosia soli</name>
    <dbReference type="NCBI Taxonomy" id="361041"/>
    <lineage>
        <taxon>Bacteria</taxon>
        <taxon>Pseudomonadati</taxon>
        <taxon>Pseudomonadota</taxon>
        <taxon>Alphaproteobacteria</taxon>
        <taxon>Hyphomicrobiales</taxon>
        <taxon>Devosiaceae</taxon>
        <taxon>Devosia</taxon>
    </lineage>
</organism>
<sequence length="69" mass="7531">MRLELAAYSEALQVLKLTLVELNGELDRLVSDPSISPGKAEYIADALNSIVQDVTLLLSEPEVILVGRH</sequence>
<name>A0A0F5LFM9_9HYPH</name>